<evidence type="ECO:0000313" key="2">
    <source>
        <dbReference type="EMBL" id="KWT89413.1"/>
    </source>
</evidence>
<dbReference type="CDD" id="cd18724">
    <property type="entry name" value="PIN_LabA-like"/>
    <property type="match status" value="1"/>
</dbReference>
<evidence type="ECO:0000259" key="1">
    <source>
        <dbReference type="Pfam" id="PF01936"/>
    </source>
</evidence>
<dbReference type="InterPro" id="IPR021139">
    <property type="entry name" value="NYN"/>
</dbReference>
<dbReference type="EMBL" id="LNQR01000039">
    <property type="protein sequence ID" value="KWT89413.1"/>
    <property type="molecule type" value="Genomic_DNA"/>
</dbReference>
<dbReference type="Pfam" id="PF01936">
    <property type="entry name" value="NYN"/>
    <property type="match status" value="1"/>
</dbReference>
<comment type="caution">
    <text evidence="2">The sequence shown here is derived from an EMBL/GenBank/DDBJ whole genome shotgun (WGS) entry which is preliminary data.</text>
</comment>
<reference evidence="2 3" key="1">
    <citation type="submission" date="2015-11" db="EMBL/GenBank/DDBJ databases">
        <authorList>
            <person name="Lin W."/>
        </authorList>
    </citation>
    <scope>NUCLEOTIDE SEQUENCE [LARGE SCALE GENOMIC DNA]</scope>
    <source>
        <strain evidence="2 3">HCH-1</strain>
    </source>
</reference>
<accession>A0ABR5SIJ2</accession>
<protein>
    <submittedName>
        <fullName evidence="2">NYN domain-containing protein</fullName>
    </submittedName>
</protein>
<dbReference type="RefSeq" id="WP_085051873.1">
    <property type="nucleotide sequence ID" value="NZ_LNQR01000039.1"/>
</dbReference>
<evidence type="ECO:0000313" key="3">
    <source>
        <dbReference type="Proteomes" id="UP000060487"/>
    </source>
</evidence>
<feature type="domain" description="NYN" evidence="1">
    <location>
        <begin position="4"/>
        <end position="162"/>
    </location>
</feature>
<dbReference type="Gene3D" id="3.40.50.1010">
    <property type="entry name" value="5'-nuclease"/>
    <property type="match status" value="1"/>
</dbReference>
<proteinExistence type="predicted"/>
<dbReference type="Proteomes" id="UP000060487">
    <property type="component" value="Unassembled WGS sequence"/>
</dbReference>
<keyword evidence="3" id="KW-1185">Reference proteome</keyword>
<name>A0ABR5SIJ2_9BACT</name>
<gene>
    <name evidence="2" type="ORF">ASN18_1231</name>
</gene>
<sequence length="203" mass="23106">MEKKVFIFWDNSNIFISGRTVASEKEGEDASYQLRLQFNNILELASAGRDIECAIAVGSVPPELRHVWNKMEQSGIKVELHERGLDSNKEQAVDQALQVHMLRKAFDYNGTPGIAVMLTGDGHGFLDGVGFHADLERMHKKGWGIEVIAWERTCNSKLKKWASEVGTFIRLEDYYESVTFRDDYNGVIRRSKPLNLDNRIKST</sequence>
<organism evidence="2 3">
    <name type="scientific">Candidatus Magnetominusculus xianensis</name>
    <dbReference type="NCBI Taxonomy" id="1748249"/>
    <lineage>
        <taxon>Bacteria</taxon>
        <taxon>Pseudomonadati</taxon>
        <taxon>Nitrospirota</taxon>
        <taxon>Nitrospiria</taxon>
        <taxon>Nitrospirales</taxon>
        <taxon>Nitrospiraceae</taxon>
        <taxon>Candidatus Magnetominusculus</taxon>
    </lineage>
</organism>